<evidence type="ECO:0000256" key="4">
    <source>
        <dbReference type="ARBA" id="ARBA00022833"/>
    </source>
</evidence>
<keyword evidence="2" id="KW-0479">Metal-binding</keyword>
<keyword evidence="7" id="KW-0472">Membrane</keyword>
<dbReference type="EMBL" id="RPDH01000001">
    <property type="protein sequence ID" value="RPE14010.1"/>
    <property type="molecule type" value="Genomic_DNA"/>
</dbReference>
<feature type="domain" description="Peptidase M48" evidence="8">
    <location>
        <begin position="155"/>
        <end position="323"/>
    </location>
</feature>
<dbReference type="InterPro" id="IPR001915">
    <property type="entry name" value="Peptidase_M48"/>
</dbReference>
<dbReference type="GO" id="GO:0004222">
    <property type="term" value="F:metalloendopeptidase activity"/>
    <property type="evidence" value="ECO:0007669"/>
    <property type="project" value="InterPro"/>
</dbReference>
<keyword evidence="1 6" id="KW-0645">Protease</keyword>
<dbReference type="CDD" id="cd07332">
    <property type="entry name" value="M48C_Oma1_like"/>
    <property type="match status" value="1"/>
</dbReference>
<feature type="transmembrane region" description="Helical" evidence="7">
    <location>
        <begin position="89"/>
        <end position="114"/>
    </location>
</feature>
<protein>
    <recommendedName>
        <fullName evidence="8">Peptidase M48 domain-containing protein</fullName>
    </recommendedName>
</protein>
<dbReference type="RefSeq" id="WP_123846522.1">
    <property type="nucleotide sequence ID" value="NZ_RPDH01000001.1"/>
</dbReference>
<comment type="caution">
    <text evidence="9">The sequence shown here is derived from an EMBL/GenBank/DDBJ whole genome shotgun (WGS) entry which is preliminary data.</text>
</comment>
<dbReference type="OrthoDB" id="9810445at2"/>
<evidence type="ECO:0000313" key="10">
    <source>
        <dbReference type="Proteomes" id="UP000278351"/>
    </source>
</evidence>
<keyword evidence="3 6" id="KW-0378">Hydrolase</keyword>
<evidence type="ECO:0000256" key="6">
    <source>
        <dbReference type="RuleBase" id="RU003983"/>
    </source>
</evidence>
<evidence type="ECO:0000313" key="9">
    <source>
        <dbReference type="EMBL" id="RPE14010.1"/>
    </source>
</evidence>
<name>A0A3N4QDH0_9BACT</name>
<dbReference type="Proteomes" id="UP000278351">
    <property type="component" value="Unassembled WGS sequence"/>
</dbReference>
<evidence type="ECO:0000256" key="2">
    <source>
        <dbReference type="ARBA" id="ARBA00022723"/>
    </source>
</evidence>
<gene>
    <name evidence="9" type="ORF">EGT74_11010</name>
</gene>
<dbReference type="Gene3D" id="3.30.2010.10">
    <property type="entry name" value="Metalloproteases ('zincins'), catalytic domain"/>
    <property type="match status" value="1"/>
</dbReference>
<keyword evidence="7" id="KW-1133">Transmembrane helix</keyword>
<dbReference type="GO" id="GO:0051603">
    <property type="term" value="P:proteolysis involved in protein catabolic process"/>
    <property type="evidence" value="ECO:0007669"/>
    <property type="project" value="TreeGrafter"/>
</dbReference>
<accession>A0A3N4QDH0</accession>
<evidence type="ECO:0000256" key="5">
    <source>
        <dbReference type="ARBA" id="ARBA00023049"/>
    </source>
</evidence>
<evidence type="ECO:0000256" key="3">
    <source>
        <dbReference type="ARBA" id="ARBA00022801"/>
    </source>
</evidence>
<comment type="similarity">
    <text evidence="6">Belongs to the peptidase M48 family.</text>
</comment>
<evidence type="ECO:0000256" key="1">
    <source>
        <dbReference type="ARBA" id="ARBA00022670"/>
    </source>
</evidence>
<proteinExistence type="inferred from homology"/>
<comment type="cofactor">
    <cofactor evidence="6">
        <name>Zn(2+)</name>
        <dbReference type="ChEBI" id="CHEBI:29105"/>
    </cofactor>
    <text evidence="6">Binds 1 zinc ion per subunit.</text>
</comment>
<dbReference type="GO" id="GO:0046872">
    <property type="term" value="F:metal ion binding"/>
    <property type="evidence" value="ECO:0007669"/>
    <property type="project" value="UniProtKB-KW"/>
</dbReference>
<sequence length="347" mass="38824">MKTYDGIYSYDSPDNAQACLVTVTNKRIEIHLRDAHGNSRTVHWYWYNVVQGDRALHHTGLPLQTLKVASYEFQDEVARRMKQPLRRGIPAVVTAVAGTVLFIVLLLVAAYFWIIPALAGRVANTLPVEYEIKFGEEAYNNMIRDFKILPGETEKVNSFFKALDIPSKYPVKITVVDKPEANAFAVPGGHIVVFSGLLQQMRHPEELAALLAHEFSHVELRHTTRSLMQSLGTYMAVSLVFGDLTGIGAVLVENAQTLKSLEYSRTLEKEADLNGLRLLTARKINGEGYIWLFGTLKNEAGAMPSEWLSSHPDLDNRIRYVETELKGDTTAATPAALANLWQQIKTK</sequence>
<dbReference type="PANTHER" id="PTHR22726:SF1">
    <property type="entry name" value="METALLOENDOPEPTIDASE OMA1, MITOCHONDRIAL"/>
    <property type="match status" value="1"/>
</dbReference>
<organism evidence="9 10">
    <name type="scientific">Chitinophaga lutea</name>
    <dbReference type="NCBI Taxonomy" id="2488634"/>
    <lineage>
        <taxon>Bacteria</taxon>
        <taxon>Pseudomonadati</taxon>
        <taxon>Bacteroidota</taxon>
        <taxon>Chitinophagia</taxon>
        <taxon>Chitinophagales</taxon>
        <taxon>Chitinophagaceae</taxon>
        <taxon>Chitinophaga</taxon>
    </lineage>
</organism>
<evidence type="ECO:0000259" key="8">
    <source>
        <dbReference type="Pfam" id="PF01435"/>
    </source>
</evidence>
<keyword evidence="5 6" id="KW-0482">Metalloprotease</keyword>
<reference evidence="9 10" key="1">
    <citation type="submission" date="2018-11" db="EMBL/GenBank/DDBJ databases">
        <title>Chitinophaga lutea sp.nov., isolate from arsenic contaminated soil.</title>
        <authorList>
            <person name="Zong Y."/>
        </authorList>
    </citation>
    <scope>NUCLEOTIDE SEQUENCE [LARGE SCALE GENOMIC DNA]</scope>
    <source>
        <strain evidence="9 10">ZY74</strain>
    </source>
</reference>
<dbReference type="InterPro" id="IPR051156">
    <property type="entry name" value="Mito/Outer_Membr_Metalloprot"/>
</dbReference>
<dbReference type="Pfam" id="PF01435">
    <property type="entry name" value="Peptidase_M48"/>
    <property type="match status" value="1"/>
</dbReference>
<keyword evidence="7" id="KW-0812">Transmembrane</keyword>
<keyword evidence="4 6" id="KW-0862">Zinc</keyword>
<dbReference type="GO" id="GO:0016020">
    <property type="term" value="C:membrane"/>
    <property type="evidence" value="ECO:0007669"/>
    <property type="project" value="TreeGrafter"/>
</dbReference>
<dbReference type="AlphaFoldDB" id="A0A3N4QDH0"/>
<keyword evidence="10" id="KW-1185">Reference proteome</keyword>
<evidence type="ECO:0000256" key="7">
    <source>
        <dbReference type="SAM" id="Phobius"/>
    </source>
</evidence>
<dbReference type="PANTHER" id="PTHR22726">
    <property type="entry name" value="METALLOENDOPEPTIDASE OMA1"/>
    <property type="match status" value="1"/>
</dbReference>